<evidence type="ECO:0000256" key="5">
    <source>
        <dbReference type="ARBA" id="ARBA00022927"/>
    </source>
</evidence>
<feature type="domain" description="SecDF P1 head subdomain" evidence="13">
    <location>
        <begin position="325"/>
        <end position="438"/>
    </location>
</feature>
<evidence type="ECO:0000256" key="8">
    <source>
        <dbReference type="ARBA" id="ARBA00023136"/>
    </source>
</evidence>
<feature type="transmembrane region" description="Helical" evidence="9">
    <location>
        <begin position="555"/>
        <end position="577"/>
    </location>
</feature>
<evidence type="ECO:0000256" key="1">
    <source>
        <dbReference type="ARBA" id="ARBA00004651"/>
    </source>
</evidence>
<evidence type="ECO:0000313" key="15">
    <source>
        <dbReference type="Proteomes" id="UP000066549"/>
    </source>
</evidence>
<evidence type="ECO:0000256" key="7">
    <source>
        <dbReference type="ARBA" id="ARBA00023010"/>
    </source>
</evidence>
<dbReference type="InterPro" id="IPR022813">
    <property type="entry name" value="SecD/SecF_arch_bac"/>
</dbReference>
<dbReference type="GO" id="GO:0006605">
    <property type="term" value="P:protein targeting"/>
    <property type="evidence" value="ECO:0007669"/>
    <property type="project" value="UniProtKB-UniRule"/>
</dbReference>
<reference evidence="14 15" key="1">
    <citation type="submission" date="2015-03" db="EMBL/GenBank/DDBJ databases">
        <title>Comparative analysis of the OM43 clade including a novel species from Red Sea uncovers genomic and metabolic diversity among marine methylotrophs.</title>
        <authorList>
            <person name="Jimenez-Infante F."/>
            <person name="Ngugi D.K."/>
            <person name="Vinu M."/>
            <person name="Alam I."/>
            <person name="Kamau A."/>
            <person name="Blom J."/>
            <person name="Bajic V.B."/>
            <person name="Stingl U."/>
        </authorList>
    </citation>
    <scope>NUCLEOTIDE SEQUENCE [LARGE SCALE GENOMIC DNA]</scope>
    <source>
        <strain evidence="14 15">MBRSH7</strain>
    </source>
</reference>
<evidence type="ECO:0000313" key="14">
    <source>
        <dbReference type="EMBL" id="AKO66061.1"/>
    </source>
</evidence>
<evidence type="ECO:0000259" key="12">
    <source>
        <dbReference type="Pfam" id="PF21760"/>
    </source>
</evidence>
<dbReference type="Proteomes" id="UP000066549">
    <property type="component" value="Chromosome"/>
</dbReference>
<dbReference type="Pfam" id="PF22599">
    <property type="entry name" value="SecDF_P1_head"/>
    <property type="match status" value="1"/>
</dbReference>
<dbReference type="PANTHER" id="PTHR30081:SF1">
    <property type="entry name" value="PROTEIN TRANSLOCASE SUBUNIT SECD"/>
    <property type="match status" value="1"/>
</dbReference>
<dbReference type="FunFam" id="1.20.1640.10:FF:000004">
    <property type="entry name" value="Protein translocase subunit SecD"/>
    <property type="match status" value="1"/>
</dbReference>
<dbReference type="GO" id="GO:0005886">
    <property type="term" value="C:plasma membrane"/>
    <property type="evidence" value="ECO:0007669"/>
    <property type="project" value="UniProtKB-SubCell"/>
</dbReference>
<comment type="caution">
    <text evidence="9">Lacks conserved residue(s) required for the propagation of feature annotation.</text>
</comment>
<dbReference type="Gene3D" id="3.30.70.3400">
    <property type="match status" value="2"/>
</dbReference>
<feature type="domain" description="Protein translocase subunit SecDF P1" evidence="12">
    <location>
        <begin position="244"/>
        <end position="303"/>
    </location>
</feature>
<feature type="transmembrane region" description="Helical" evidence="9">
    <location>
        <begin position="464"/>
        <end position="481"/>
    </location>
</feature>
<dbReference type="InterPro" id="IPR005791">
    <property type="entry name" value="SecD"/>
</dbReference>
<keyword evidence="5 9" id="KW-0653">Protein transport</keyword>
<dbReference type="GO" id="GO:0015450">
    <property type="term" value="F:protein-transporting ATPase activity"/>
    <property type="evidence" value="ECO:0007669"/>
    <property type="project" value="InterPro"/>
</dbReference>
<dbReference type="Pfam" id="PF13721">
    <property type="entry name" value="SecD-TM1"/>
    <property type="match status" value="1"/>
</dbReference>
<dbReference type="InterPro" id="IPR048634">
    <property type="entry name" value="SecD_SecF_C"/>
</dbReference>
<dbReference type="GO" id="GO:0065002">
    <property type="term" value="P:intracellular protein transmembrane transport"/>
    <property type="evidence" value="ECO:0007669"/>
    <property type="project" value="UniProtKB-UniRule"/>
</dbReference>
<dbReference type="Gene3D" id="3.30.1360.200">
    <property type="match status" value="1"/>
</dbReference>
<feature type="domain" description="SecD export protein N-terminal TM" evidence="11">
    <location>
        <begin position="1"/>
        <end position="103"/>
    </location>
</feature>
<dbReference type="PATRIC" id="fig|1623450.3.peg.995"/>
<dbReference type="AlphaFoldDB" id="A0A0H4IYK6"/>
<dbReference type="NCBIfam" id="TIGR01129">
    <property type="entry name" value="secD"/>
    <property type="match status" value="1"/>
</dbReference>
<dbReference type="SUPFAM" id="SSF82866">
    <property type="entry name" value="Multidrug efflux transporter AcrB transmembrane domain"/>
    <property type="match status" value="1"/>
</dbReference>
<keyword evidence="3 9" id="KW-1003">Cell membrane</keyword>
<dbReference type="Pfam" id="PF02355">
    <property type="entry name" value="SecD_SecF_C"/>
    <property type="match status" value="1"/>
</dbReference>
<evidence type="ECO:0000256" key="4">
    <source>
        <dbReference type="ARBA" id="ARBA00022692"/>
    </source>
</evidence>
<dbReference type="GO" id="GO:0043952">
    <property type="term" value="P:protein transport by the Sec complex"/>
    <property type="evidence" value="ECO:0007669"/>
    <property type="project" value="UniProtKB-UniRule"/>
</dbReference>
<feature type="transmembrane region" description="Helical" evidence="9">
    <location>
        <begin position="488"/>
        <end position="506"/>
    </location>
</feature>
<keyword evidence="15" id="KW-1185">Reference proteome</keyword>
<dbReference type="HAMAP" id="MF_01463_B">
    <property type="entry name" value="SecD_B"/>
    <property type="match status" value="1"/>
</dbReference>
<dbReference type="OrthoDB" id="9805019at2"/>
<organism evidence="14 15">
    <name type="scientific">Methylophilales bacterium MBRS-H7</name>
    <dbReference type="NCBI Taxonomy" id="1623450"/>
    <lineage>
        <taxon>Bacteria</taxon>
        <taxon>Pseudomonadati</taxon>
        <taxon>Pseudomonadota</taxon>
        <taxon>Betaproteobacteria</taxon>
        <taxon>Nitrosomonadales</taxon>
        <taxon>OM43 clade</taxon>
    </lineage>
</organism>
<dbReference type="InterPro" id="IPR054384">
    <property type="entry name" value="SecDF_P1_head"/>
</dbReference>
<comment type="function">
    <text evidence="9">Part of the Sec protein translocase complex. Interacts with the SecYEG preprotein conducting channel. SecDF uses the proton motive force (PMF) to complete protein translocation after the ATP-dependent function of SecA.</text>
</comment>
<accession>A0A0H4IYK6</accession>
<dbReference type="Pfam" id="PF07549">
    <property type="entry name" value="Sec_GG"/>
    <property type="match status" value="1"/>
</dbReference>
<dbReference type="FunFam" id="3.30.70.3400:FF:000003">
    <property type="entry name" value="Preprotein translocase subunit SecD"/>
    <property type="match status" value="1"/>
</dbReference>
<keyword evidence="2 9" id="KW-0813">Transport</keyword>
<evidence type="ECO:0000256" key="6">
    <source>
        <dbReference type="ARBA" id="ARBA00022989"/>
    </source>
</evidence>
<dbReference type="InterPro" id="IPR055344">
    <property type="entry name" value="SecD_SecF_C_bact"/>
</dbReference>
<dbReference type="PANTHER" id="PTHR30081">
    <property type="entry name" value="PROTEIN-EXPORT MEMBRANE PROTEIN SEC"/>
    <property type="match status" value="1"/>
</dbReference>
<gene>
    <name evidence="9" type="primary">secD</name>
    <name evidence="14" type="ORF">VI33_04985</name>
</gene>
<dbReference type="NCBIfam" id="TIGR00916">
    <property type="entry name" value="2A0604s01"/>
    <property type="match status" value="1"/>
</dbReference>
<proteinExistence type="inferred from homology"/>
<evidence type="ECO:0000259" key="13">
    <source>
        <dbReference type="Pfam" id="PF22599"/>
    </source>
</evidence>
<evidence type="ECO:0000256" key="2">
    <source>
        <dbReference type="ARBA" id="ARBA00022448"/>
    </source>
</evidence>
<comment type="subcellular location">
    <subcellularLocation>
        <location evidence="1 9">Cell membrane</location>
        <topology evidence="1 9">Multi-pass membrane protein</topology>
    </subcellularLocation>
</comment>
<evidence type="ECO:0000259" key="10">
    <source>
        <dbReference type="Pfam" id="PF02355"/>
    </source>
</evidence>
<dbReference type="InterPro" id="IPR022646">
    <property type="entry name" value="SecD/SecF_CS"/>
</dbReference>
<dbReference type="EMBL" id="CP011002">
    <property type="protein sequence ID" value="AKO66061.1"/>
    <property type="molecule type" value="Genomic_DNA"/>
</dbReference>
<evidence type="ECO:0000259" key="11">
    <source>
        <dbReference type="Pfam" id="PF13721"/>
    </source>
</evidence>
<comment type="similarity">
    <text evidence="9">Belongs to the SecD/SecF family. SecD subfamily.</text>
</comment>
<feature type="domain" description="Protein export membrane protein SecD/SecF C-terminal" evidence="10">
    <location>
        <begin position="439"/>
        <end position="610"/>
    </location>
</feature>
<dbReference type="InterPro" id="IPR027398">
    <property type="entry name" value="SecD-TM"/>
</dbReference>
<dbReference type="Gene3D" id="1.20.1640.10">
    <property type="entry name" value="Multidrug efflux transporter AcrB transmembrane domain"/>
    <property type="match status" value="1"/>
</dbReference>
<dbReference type="Pfam" id="PF21760">
    <property type="entry name" value="SecD_1st"/>
    <property type="match status" value="1"/>
</dbReference>
<keyword evidence="4 9" id="KW-0812">Transmembrane</keyword>
<keyword evidence="6 9" id="KW-1133">Transmembrane helix</keyword>
<keyword evidence="7 9" id="KW-0811">Translocation</keyword>
<feature type="transmembrane region" description="Helical" evidence="9">
    <location>
        <begin position="583"/>
        <end position="607"/>
    </location>
</feature>
<sequence>MNQFSRWKNTLILLTVVFAVFYALPNFFGEAPAVQIMPIKSGEKMDPIIASQSEKILEENNIPYNGVALTENYIKIKLTNNEDQLTSKGLLEDKLGPNFVVALNLLPNSPKWLESIGGQPMYLGLDLRGGVHFLMQVDLSNIEAKESSGRINEIRTLLRENKIRYDQISVEDGSILVQLTNEDDLKKSKSLLKQDDSSFEFSKRINLGGSIGKEKIKEITDNGAFVLAIEGSQANKEEMTKFAIKQNLETLNNRINELGVAEPIIQQQGENRIVVQLPGVQDTAKAKDIIGRTALLEMRLVDDEASPADIDDAIDGNIPFGRDLFYDRNQNPLLLKKDVILTGENINNAGPGVDNQTGQSIVSLNLDSKGANIFKKITRDNVGKRIAILLIEKDITEIITAPVIKSEIGGGRVQITGMKNAQEATDVSLLLRAGSLAAPMEIIEERTVGPSMGKENIQRGIQSTFWGFIAVIILISIYYMLFGLFSSIALSINLVLLVALLSTIQATLTLPGLAAMALTVGMAIDSNVLINERIRDEIRNGNTPQASIHLGYEKAWGTILDSNITTLIAGIALFMFGTGPIKGFAVVHVLGILTSMFSAILVSRALVNFFYGSKRKIDKLNIGEIYKVNN</sequence>
<protein>
    <recommendedName>
        <fullName evidence="9">Protein translocase subunit SecD</fullName>
    </recommendedName>
</protein>
<evidence type="ECO:0000256" key="9">
    <source>
        <dbReference type="HAMAP-Rule" id="MF_01463"/>
    </source>
</evidence>
<evidence type="ECO:0000256" key="3">
    <source>
        <dbReference type="ARBA" id="ARBA00022475"/>
    </source>
</evidence>
<name>A0A0H4IYK6_9PROT</name>
<dbReference type="InterPro" id="IPR048631">
    <property type="entry name" value="SecD_1st"/>
</dbReference>
<comment type="subunit">
    <text evidence="9">Forms a complex with SecF. Part of the essential Sec protein translocation apparatus which comprises SecA, SecYEG and auxiliary proteins SecDF-YajC and YidC.</text>
</comment>
<keyword evidence="8 9" id="KW-0472">Membrane</keyword>